<reference evidence="3 4" key="1">
    <citation type="submission" date="2021-03" db="EMBL/GenBank/DDBJ databases">
        <title>Complete genome of Parasphingorhabdus_sp.JHSY0214.</title>
        <authorList>
            <person name="Yoo J.H."/>
            <person name="Bae J.W."/>
        </authorList>
    </citation>
    <scope>NUCLEOTIDE SEQUENCE [LARGE SCALE GENOMIC DNA]</scope>
    <source>
        <strain evidence="3 4">JHSY0214</strain>
    </source>
</reference>
<evidence type="ECO:0000313" key="3">
    <source>
        <dbReference type="EMBL" id="QTD56983.1"/>
    </source>
</evidence>
<dbReference type="PRINTS" id="PR01438">
    <property type="entry name" value="UNVRSLSTRESS"/>
</dbReference>
<evidence type="ECO:0000313" key="4">
    <source>
        <dbReference type="Proteomes" id="UP000663923"/>
    </source>
</evidence>
<evidence type="ECO:0000256" key="1">
    <source>
        <dbReference type="ARBA" id="ARBA00008791"/>
    </source>
</evidence>
<dbReference type="Proteomes" id="UP000663923">
    <property type="component" value="Chromosome"/>
</dbReference>
<dbReference type="Pfam" id="PF00582">
    <property type="entry name" value="Usp"/>
    <property type="match status" value="1"/>
</dbReference>
<evidence type="ECO:0000259" key="2">
    <source>
        <dbReference type="Pfam" id="PF00582"/>
    </source>
</evidence>
<dbReference type="PANTHER" id="PTHR46268">
    <property type="entry name" value="STRESS RESPONSE PROTEIN NHAX"/>
    <property type="match status" value="1"/>
</dbReference>
<accession>A0ABX7TA13</accession>
<organism evidence="3 4">
    <name type="scientific">Parasphingorhabdus cellanae</name>
    <dbReference type="NCBI Taxonomy" id="2806553"/>
    <lineage>
        <taxon>Bacteria</taxon>
        <taxon>Pseudomonadati</taxon>
        <taxon>Pseudomonadota</taxon>
        <taxon>Alphaproteobacteria</taxon>
        <taxon>Sphingomonadales</taxon>
        <taxon>Sphingomonadaceae</taxon>
        <taxon>Parasphingorhabdus</taxon>
    </lineage>
</organism>
<protein>
    <submittedName>
        <fullName evidence="3">Universal stress protein</fullName>
    </submittedName>
</protein>
<gene>
    <name evidence="3" type="ORF">J4G78_05285</name>
</gene>
<dbReference type="EMBL" id="CP071794">
    <property type="protein sequence ID" value="QTD56983.1"/>
    <property type="molecule type" value="Genomic_DNA"/>
</dbReference>
<comment type="similarity">
    <text evidence="1">Belongs to the universal stress protein A family.</text>
</comment>
<sequence length="270" mass="29173">MKTILLHVFEDSGFESRLQVALDVARGYDGHLTCVQPTTQFAPMSFGPMGGDFVTGINFEDMDAAERAHRERIEQRLKEEDVSWDWQTGLGDPATLLTERSRLADLVIVSQSYGKRNAGDEPLPIAGDVAVHAHCAILVVPIESSSYDCQKPMVVAWNGSAEAAKAVRLALPMLKLASEVHLVTVGDDDGDFPHTAASTFLARHGVSTVLHILKGKGNEASDIIAEFAIEKGAAALVMGAYGHSRLRETLFGGVTKNLLNDTRIPLVMGH</sequence>
<dbReference type="RefSeq" id="WP_207989127.1">
    <property type="nucleotide sequence ID" value="NZ_CP071794.1"/>
</dbReference>
<dbReference type="InterPro" id="IPR006016">
    <property type="entry name" value="UspA"/>
</dbReference>
<feature type="domain" description="UspA" evidence="2">
    <location>
        <begin position="216"/>
        <end position="268"/>
    </location>
</feature>
<proteinExistence type="inferred from homology"/>
<dbReference type="SUPFAM" id="SSF52402">
    <property type="entry name" value="Adenine nucleotide alpha hydrolases-like"/>
    <property type="match status" value="2"/>
</dbReference>
<keyword evidence="4" id="KW-1185">Reference proteome</keyword>
<dbReference type="PANTHER" id="PTHR46268:SF15">
    <property type="entry name" value="UNIVERSAL STRESS PROTEIN HP_0031"/>
    <property type="match status" value="1"/>
</dbReference>
<dbReference type="InterPro" id="IPR006015">
    <property type="entry name" value="Universal_stress_UspA"/>
</dbReference>
<dbReference type="Gene3D" id="3.40.50.12370">
    <property type="match status" value="1"/>
</dbReference>
<dbReference type="CDD" id="cd00293">
    <property type="entry name" value="USP-like"/>
    <property type="match status" value="1"/>
</dbReference>
<name>A0ABX7TA13_9SPHN</name>